<comment type="subunit">
    <text evidence="8">Part of the nuclear pore complex (NPC).</text>
</comment>
<evidence type="ECO:0000256" key="3">
    <source>
        <dbReference type="ARBA" id="ARBA00022816"/>
    </source>
</evidence>
<comment type="subcellular location">
    <subcellularLocation>
        <location evidence="8">Nucleus</location>
        <location evidence="8">Nuclear pore complex</location>
    </subcellularLocation>
    <subcellularLocation>
        <location evidence="8">Nucleus membrane</location>
    </subcellularLocation>
</comment>
<evidence type="ECO:0000256" key="1">
    <source>
        <dbReference type="ARBA" id="ARBA00009510"/>
    </source>
</evidence>
<dbReference type="Gene3D" id="1.20.190.50">
    <property type="match status" value="1"/>
</dbReference>
<keyword evidence="7 8" id="KW-0539">Nucleus</keyword>
<dbReference type="InterPro" id="IPR007252">
    <property type="entry name" value="Nup84/Nup107"/>
</dbReference>
<reference evidence="9 10" key="1">
    <citation type="submission" date="2024-08" db="EMBL/GenBank/DDBJ databases">
        <authorList>
            <person name="Cucini C."/>
            <person name="Frati F."/>
        </authorList>
    </citation>
    <scope>NUCLEOTIDE SEQUENCE [LARGE SCALE GENOMIC DNA]</scope>
</reference>
<comment type="caution">
    <text evidence="9">The sequence shown here is derived from an EMBL/GenBank/DDBJ whole genome shotgun (WGS) entry which is preliminary data.</text>
</comment>
<evidence type="ECO:0000313" key="9">
    <source>
        <dbReference type="EMBL" id="CAL8077293.1"/>
    </source>
</evidence>
<name>A0ABP1PTU7_9HEXA</name>
<comment type="similarity">
    <text evidence="1 8">Belongs to the nucleoporin Nup84/Nup107 family.</text>
</comment>
<proteinExistence type="inferred from homology"/>
<keyword evidence="3" id="KW-0509">mRNA transport</keyword>
<keyword evidence="6 8" id="KW-0906">Nuclear pore complex</keyword>
<dbReference type="EMBL" id="CAXLJM020000012">
    <property type="protein sequence ID" value="CAL8077293.1"/>
    <property type="molecule type" value="Genomic_DNA"/>
</dbReference>
<evidence type="ECO:0000256" key="5">
    <source>
        <dbReference type="ARBA" id="ARBA00023010"/>
    </source>
</evidence>
<dbReference type="Pfam" id="PF04121">
    <property type="entry name" value="Nup84_Nup100"/>
    <property type="match status" value="2"/>
</dbReference>
<keyword evidence="10" id="KW-1185">Reference proteome</keyword>
<keyword evidence="4" id="KW-0653">Protein transport</keyword>
<dbReference type="PANTHER" id="PTHR13003">
    <property type="entry name" value="NUP107-RELATED"/>
    <property type="match status" value="1"/>
</dbReference>
<dbReference type="PANTHER" id="PTHR13003:SF2">
    <property type="entry name" value="NUCLEAR PORE COMPLEX PROTEIN NUP107"/>
    <property type="match status" value="1"/>
</dbReference>
<organism evidence="9 10">
    <name type="scientific">Orchesella dallaii</name>
    <dbReference type="NCBI Taxonomy" id="48710"/>
    <lineage>
        <taxon>Eukaryota</taxon>
        <taxon>Metazoa</taxon>
        <taxon>Ecdysozoa</taxon>
        <taxon>Arthropoda</taxon>
        <taxon>Hexapoda</taxon>
        <taxon>Collembola</taxon>
        <taxon>Entomobryomorpha</taxon>
        <taxon>Entomobryoidea</taxon>
        <taxon>Orchesellidae</taxon>
        <taxon>Orchesellinae</taxon>
        <taxon>Orchesella</taxon>
    </lineage>
</organism>
<accession>A0ABP1PTU7</accession>
<keyword evidence="5 8" id="KW-0811">Translocation</keyword>
<evidence type="ECO:0000256" key="7">
    <source>
        <dbReference type="ARBA" id="ARBA00023242"/>
    </source>
</evidence>
<evidence type="ECO:0000256" key="2">
    <source>
        <dbReference type="ARBA" id="ARBA00022448"/>
    </source>
</evidence>
<keyword evidence="8" id="KW-0472">Membrane</keyword>
<gene>
    <name evidence="9" type="ORF">ODALV1_LOCUS3769</name>
</gene>
<evidence type="ECO:0000313" key="10">
    <source>
        <dbReference type="Proteomes" id="UP001642540"/>
    </source>
</evidence>
<dbReference type="Proteomes" id="UP001642540">
    <property type="component" value="Unassembled WGS sequence"/>
</dbReference>
<dbReference type="Gene3D" id="1.10.3450.20">
    <property type="match status" value="1"/>
</dbReference>
<comment type="function">
    <text evidence="8">Functions as a component of the nuclear pore complex (NPC).</text>
</comment>
<keyword evidence="2 8" id="KW-0813">Transport</keyword>
<evidence type="ECO:0000256" key="6">
    <source>
        <dbReference type="ARBA" id="ARBA00023132"/>
    </source>
</evidence>
<evidence type="ECO:0000256" key="8">
    <source>
        <dbReference type="RuleBase" id="RU365072"/>
    </source>
</evidence>
<evidence type="ECO:0000256" key="4">
    <source>
        <dbReference type="ARBA" id="ARBA00022927"/>
    </source>
</evidence>
<sequence length="788" mass="90027">MSTSTSNLRNAPGCSRSMISIETRSDFELEPDAPAFEKPVLKPRRPRLTLTALQGNDLIKATTSLHKDFGASIQAMSKISIIFEVVRAWMKNLDVQIQRLKKSKADRLNSKVGKLINHLQQEYETWSLIQKLYEERARGTTKEMPFTEKINPKFLVNEEAYVMQIVRSDSSLQEMYDIIQWLENNFKKYGEPNVNEKDSNLGSTSTATSQEQIEKVSKNAYHYIRTGRFVQGIDYIAKSGNMAKAEELNGHKLTYLCKVNTITGEERRVGIIMGRKFINAQSGSQSATPDPEIQMRGNPQRDVWKSTTWKKCESKQMSKYELAINGALCGHLGAMLDVAQTWEDNLWSFLRASTNTITERRLRAACTQNLQKPLPKLYWSQALPFEECLRLVDAISPAVPPDTFDGLIRNIQKYVLLNKVEDLVEYLREALPQILEACDDPLLNGHVARFLSHLMLFLLIAGLADDSELLDICITKQINVLVDNGYFQEIPYYIDKLSDTLRIPNVVRYVKADKPLRSDEIELFLKACHDNKLNVLGIAKAVLDKMEEEQDDFSLENLNWIIYCLKLHNNLLEVVYEFLHFIMSMSRKYLTLGKISNVQDLFGQVDREHFGQMAQDFPGALDALLREYDWYQTYLVAEDSLEQWKTALSQQPTIGELRVPNIGTLAGKRAFEKQRKDNEVLQLKWEQLAKIKLDISIANFFAVLSFPSGSLCESGDATNEAELIAVGAVRHVIIQKVVHALLDLMQDKNYNAKMQELADILFDDELDIFRAFKPSEIGNIFKLLSKYI</sequence>
<protein>
    <recommendedName>
        <fullName evidence="8">Nuclear pore complex protein</fullName>
    </recommendedName>
</protein>